<dbReference type="Pfam" id="PF07264">
    <property type="entry name" value="EI24"/>
    <property type="match status" value="1"/>
</dbReference>
<name>A0A086Y778_9RHOB</name>
<organism evidence="6 7">
    <name type="scientific">Paenirhodobacter enshiensis</name>
    <dbReference type="NCBI Taxonomy" id="1105367"/>
    <lineage>
        <taxon>Bacteria</taxon>
        <taxon>Pseudomonadati</taxon>
        <taxon>Pseudomonadota</taxon>
        <taxon>Alphaproteobacteria</taxon>
        <taxon>Rhodobacterales</taxon>
        <taxon>Rhodobacter group</taxon>
        <taxon>Paenirhodobacter</taxon>
    </lineage>
</organism>
<keyword evidence="2 5" id="KW-0812">Transmembrane</keyword>
<evidence type="ECO:0000256" key="1">
    <source>
        <dbReference type="ARBA" id="ARBA00004141"/>
    </source>
</evidence>
<feature type="transmembrane region" description="Helical" evidence="5">
    <location>
        <begin position="116"/>
        <end position="145"/>
    </location>
</feature>
<protein>
    <submittedName>
        <fullName evidence="6">Membrane protein</fullName>
    </submittedName>
</protein>
<accession>A0A086Y778</accession>
<feature type="transmembrane region" description="Helical" evidence="5">
    <location>
        <begin position="9"/>
        <end position="36"/>
    </location>
</feature>
<dbReference type="eggNOG" id="COG2981">
    <property type="taxonomic scope" value="Bacteria"/>
</dbReference>
<feature type="transmembrane region" description="Helical" evidence="5">
    <location>
        <begin position="178"/>
        <end position="211"/>
    </location>
</feature>
<sequence length="217" mass="23585">MLLPGAFRIVLKGVAFAIVALTVMAFTLAWAIGLVVPADVSLPWIGETDALHALAGWAAFGLVVFASVFLMVPVASIFTGFFLEDVAELVEGAHYPTLPKVAPQPLLDSLVKTLKFFGVVIAANLLALLIYPFVIPFAPLLFLALNGYLLGREYFQMAAERRMTEAQARALYLRNRPAIWTMGVLMALPLSVPFVNLVVPVVGAAAFTHLFHRLARH</sequence>
<comment type="caution">
    <text evidence="6">The sequence shown here is derived from an EMBL/GenBank/DDBJ whole genome shotgun (WGS) entry which is preliminary data.</text>
</comment>
<dbReference type="AlphaFoldDB" id="A0A086Y778"/>
<comment type="subcellular location">
    <subcellularLocation>
        <location evidence="1">Membrane</location>
        <topology evidence="1">Multi-pass membrane protein</topology>
    </subcellularLocation>
</comment>
<gene>
    <name evidence="6" type="ORF">CG50_06590</name>
</gene>
<keyword evidence="7" id="KW-1185">Reference proteome</keyword>
<evidence type="ECO:0000313" key="7">
    <source>
        <dbReference type="Proteomes" id="UP000028824"/>
    </source>
</evidence>
<keyword evidence="3 5" id="KW-1133">Transmembrane helix</keyword>
<keyword evidence="4 5" id="KW-0472">Membrane</keyword>
<evidence type="ECO:0000256" key="2">
    <source>
        <dbReference type="ARBA" id="ARBA00022692"/>
    </source>
</evidence>
<proteinExistence type="predicted"/>
<reference evidence="6 7" key="1">
    <citation type="submission" date="2014-03" db="EMBL/GenBank/DDBJ databases">
        <title>Genome of Paenirhodobacter enshiensis DW2-9.</title>
        <authorList>
            <person name="Wang D."/>
            <person name="Wang G."/>
        </authorList>
    </citation>
    <scope>NUCLEOTIDE SEQUENCE [LARGE SCALE GENOMIC DNA]</scope>
    <source>
        <strain evidence="6 7">DW2-9</strain>
    </source>
</reference>
<dbReference type="EMBL" id="JFZB01000002">
    <property type="protein sequence ID" value="KFI30128.1"/>
    <property type="molecule type" value="Genomic_DNA"/>
</dbReference>
<evidence type="ECO:0000313" key="6">
    <source>
        <dbReference type="EMBL" id="KFI30128.1"/>
    </source>
</evidence>
<dbReference type="STRING" id="1105367.CG50_06590"/>
<feature type="transmembrane region" description="Helical" evidence="5">
    <location>
        <begin position="56"/>
        <end position="83"/>
    </location>
</feature>
<evidence type="ECO:0000256" key="3">
    <source>
        <dbReference type="ARBA" id="ARBA00022989"/>
    </source>
</evidence>
<dbReference type="Proteomes" id="UP000028824">
    <property type="component" value="Unassembled WGS sequence"/>
</dbReference>
<evidence type="ECO:0000256" key="5">
    <source>
        <dbReference type="SAM" id="Phobius"/>
    </source>
</evidence>
<dbReference type="InterPro" id="IPR059112">
    <property type="entry name" value="CysZ/EI24"/>
</dbReference>
<evidence type="ECO:0000256" key="4">
    <source>
        <dbReference type="ARBA" id="ARBA00023136"/>
    </source>
</evidence>